<sequence length="77" mass="8483">MGPATLPPMSETNAAPPSRADWKTTSLGSQPIPVHCGRLAYDIDLGEWECAWCDDRIHVRDIPDWPRPARTAAAVRS</sequence>
<dbReference type="EMBL" id="AP010968">
    <property type="protein sequence ID" value="BAJ31747.1"/>
    <property type="molecule type" value="Genomic_DNA"/>
</dbReference>
<reference evidence="2 3" key="1">
    <citation type="journal article" date="2010" name="DNA Res.">
        <title>Genome sequence of Kitasatospora setae NBRC 14216T: an evolutionary snapshot of the family Streptomycetaceae.</title>
        <authorList>
            <person name="Ichikawa N."/>
            <person name="Oguchi A."/>
            <person name="Ikeda H."/>
            <person name="Ishikawa J."/>
            <person name="Kitani S."/>
            <person name="Watanabe Y."/>
            <person name="Nakamura S."/>
            <person name="Katano Y."/>
            <person name="Kishi E."/>
            <person name="Sasagawa M."/>
            <person name="Ankai A."/>
            <person name="Fukui S."/>
            <person name="Hashimoto Y."/>
            <person name="Kamata S."/>
            <person name="Otoguro M."/>
            <person name="Tanikawa S."/>
            <person name="Nihira T."/>
            <person name="Horinouchi S."/>
            <person name="Ohnishi Y."/>
            <person name="Hayakawa M."/>
            <person name="Kuzuyama T."/>
            <person name="Arisawa A."/>
            <person name="Nomoto F."/>
            <person name="Miura H."/>
            <person name="Takahashi Y."/>
            <person name="Fujita N."/>
        </authorList>
    </citation>
    <scope>NUCLEOTIDE SEQUENCE [LARGE SCALE GENOMIC DNA]</scope>
    <source>
        <strain evidence="3">ATCC 33774 / DSM 43861 / JCM 3304 / KCC A-0304 / NBRC 14216 / KM-6054</strain>
    </source>
</reference>
<dbReference type="PATRIC" id="fig|452652.3.peg.5985"/>
<evidence type="ECO:0000256" key="1">
    <source>
        <dbReference type="SAM" id="MobiDB-lite"/>
    </source>
</evidence>
<dbReference type="STRING" id="452652.KSE_59770"/>
<protein>
    <submittedName>
        <fullName evidence="2">Uncharacterized protein</fullName>
    </submittedName>
</protein>
<dbReference type="Proteomes" id="UP000007076">
    <property type="component" value="Chromosome"/>
</dbReference>
<gene>
    <name evidence="2" type="ordered locus">KSE_59770</name>
</gene>
<evidence type="ECO:0000313" key="3">
    <source>
        <dbReference type="Proteomes" id="UP000007076"/>
    </source>
</evidence>
<dbReference type="KEGG" id="ksk:KSE_59770"/>
<organism evidence="2 3">
    <name type="scientific">Kitasatospora setae (strain ATCC 33774 / DSM 43861 / JCM 3304 / KCC A-0304 / NBRC 14216 / KM-6054)</name>
    <name type="common">Streptomyces setae</name>
    <dbReference type="NCBI Taxonomy" id="452652"/>
    <lineage>
        <taxon>Bacteria</taxon>
        <taxon>Bacillati</taxon>
        <taxon>Actinomycetota</taxon>
        <taxon>Actinomycetes</taxon>
        <taxon>Kitasatosporales</taxon>
        <taxon>Streptomycetaceae</taxon>
        <taxon>Kitasatospora</taxon>
    </lineage>
</organism>
<dbReference type="AlphaFoldDB" id="E4N0R3"/>
<accession>E4N0R3</accession>
<keyword evidence="3" id="KW-1185">Reference proteome</keyword>
<proteinExistence type="predicted"/>
<name>E4N0R3_KITSK</name>
<dbReference type="HOGENOM" id="CLU_2633392_0_0_11"/>
<feature type="region of interest" description="Disordered" evidence="1">
    <location>
        <begin position="1"/>
        <end position="27"/>
    </location>
</feature>
<evidence type="ECO:0000313" key="2">
    <source>
        <dbReference type="EMBL" id="BAJ31747.1"/>
    </source>
</evidence>